<dbReference type="EMBL" id="FRAE01000005">
    <property type="protein sequence ID" value="SHJ47877.1"/>
    <property type="molecule type" value="Genomic_DNA"/>
</dbReference>
<dbReference type="Proteomes" id="UP000242497">
    <property type="component" value="Unassembled WGS sequence"/>
</dbReference>
<protein>
    <recommendedName>
        <fullName evidence="3">Lipoprotein</fullName>
    </recommendedName>
</protein>
<proteinExistence type="predicted"/>
<dbReference type="AlphaFoldDB" id="A0A1M6JME9"/>
<evidence type="ECO:0008006" key="3">
    <source>
        <dbReference type="Google" id="ProtNLM"/>
    </source>
</evidence>
<dbReference type="PROSITE" id="PS51257">
    <property type="entry name" value="PROKAR_LIPOPROTEIN"/>
    <property type="match status" value="1"/>
</dbReference>
<gene>
    <name evidence="1" type="ORF">SAMN02744037_00139</name>
</gene>
<evidence type="ECO:0000313" key="2">
    <source>
        <dbReference type="Proteomes" id="UP000242497"/>
    </source>
</evidence>
<accession>A0A1M6JME9</accession>
<dbReference type="RefSeq" id="WP_072886491.1">
    <property type="nucleotide sequence ID" value="NZ_FRAE01000005.1"/>
</dbReference>
<keyword evidence="2" id="KW-1185">Reference proteome</keyword>
<organism evidence="1 2">
    <name type="scientific">Tepidibacter formicigenes DSM 15518</name>
    <dbReference type="NCBI Taxonomy" id="1123349"/>
    <lineage>
        <taxon>Bacteria</taxon>
        <taxon>Bacillati</taxon>
        <taxon>Bacillota</taxon>
        <taxon>Clostridia</taxon>
        <taxon>Peptostreptococcales</taxon>
        <taxon>Peptostreptococcaceae</taxon>
        <taxon>Tepidibacter</taxon>
    </lineage>
</organism>
<sequence length="429" mass="50324">MIRKKNIIVSFLLAMVAFILVGCKTSIPSVQETKQDMVGKSYYNKYGEYKISSIKEIQTFNITEKEVNKQERSYIILGDIVLNKEFINIKDKIRISYKYIPEQGWKIQNIQSVDDNLIKLKLEKLLQEKDIKKLLEGSYLEYNNADRYITWGIKKEDEIKKLIIKDRKTNKEEMKDDISIELISKNDTEELNADINLKCSFNVYENKWNIDSIKMTKAEKKLLSGVGNNTIKNMLVYKSIPNYIQNIEYGDSWDYYWDIDNEKEIKKINIIEQNTDLNGYTDNVKAEIELEKENIRVKGIINLAFKYDESHGWKLEKIDTPKPFSFTLLKDMTNDIDTIKKDVVGNKFMYQGGFWGNYWIIEEGEIQNIQINKKTPFYYGNTIVLLTHLELKGSSETILGDVYIEYSLNSKTNTWELKGITKVNNFEKK</sequence>
<name>A0A1M6JME9_9FIRM</name>
<reference evidence="2" key="1">
    <citation type="submission" date="2016-11" db="EMBL/GenBank/DDBJ databases">
        <authorList>
            <person name="Varghese N."/>
            <person name="Submissions S."/>
        </authorList>
    </citation>
    <scope>NUCLEOTIDE SEQUENCE [LARGE SCALE GENOMIC DNA]</scope>
    <source>
        <strain evidence="2">DSM 15518</strain>
    </source>
</reference>
<evidence type="ECO:0000313" key="1">
    <source>
        <dbReference type="EMBL" id="SHJ47877.1"/>
    </source>
</evidence>